<proteinExistence type="predicted"/>
<dbReference type="Proteomes" id="UP000006514">
    <property type="component" value="Unassembled WGS sequence"/>
</dbReference>
<sequence>MDGGALDAAVRPSPASAPGVQHGTNGAMKAHRLHAGAGDSCAGDDIGLVLGASDLDGEFSDRDKHDTSSVGEAFADRAAAYGLRVASLDDLLRCFPSADLARPSAYILYQATNGFRLPLPVGRFGNPFVQGWLWGEIDSRRLFGQTEQQGRIINGSAEFKKLAAEAIQLPFAFRSMAQRLVVSWALRNQTLPLPGWTREVDILFECKHNPNRIPFCVRRQPSTCRSLAILYTEWDVLDLDCYLIYRAARPKIQSSRSRGGGDHLDWPAAVRAAIAFGIGGHAQQPGVVKEYSDGPQPYSGSWEPGDVFEHLQCCGLHADRLILPQGDFRLFMERYAMVDEERKSLQAQFRARFGNPGQDKEQAWIDAHRSCPPIPNGRPVLRIANDYGSRTLFALGPDGLVRGAEAEPDQ</sequence>
<name>J0WSQ8_AURST</name>
<dbReference type="InParanoid" id="J0WSQ8"/>
<evidence type="ECO:0000313" key="2">
    <source>
        <dbReference type="EMBL" id="EJD36302.1"/>
    </source>
</evidence>
<protein>
    <submittedName>
        <fullName evidence="2">Uncharacterized protein</fullName>
    </submittedName>
</protein>
<organism evidence="2 3">
    <name type="scientific">Auricularia subglabra (strain TFB-10046 / SS5)</name>
    <name type="common">White-rot fungus</name>
    <name type="synonym">Auricularia delicata (strain TFB10046)</name>
    <dbReference type="NCBI Taxonomy" id="717982"/>
    <lineage>
        <taxon>Eukaryota</taxon>
        <taxon>Fungi</taxon>
        <taxon>Dikarya</taxon>
        <taxon>Basidiomycota</taxon>
        <taxon>Agaricomycotina</taxon>
        <taxon>Agaricomycetes</taxon>
        <taxon>Auriculariales</taxon>
        <taxon>Auriculariaceae</taxon>
        <taxon>Auricularia</taxon>
    </lineage>
</organism>
<keyword evidence="3" id="KW-1185">Reference proteome</keyword>
<accession>J0WSQ8</accession>
<feature type="region of interest" description="Disordered" evidence="1">
    <location>
        <begin position="1"/>
        <end position="25"/>
    </location>
</feature>
<dbReference type="EMBL" id="JH687865">
    <property type="protein sequence ID" value="EJD36302.1"/>
    <property type="molecule type" value="Genomic_DNA"/>
</dbReference>
<dbReference type="KEGG" id="adl:AURDEDRAFT_174618"/>
<gene>
    <name evidence="2" type="ORF">AURDEDRAFT_174618</name>
</gene>
<dbReference type="AlphaFoldDB" id="J0WSQ8"/>
<evidence type="ECO:0000313" key="3">
    <source>
        <dbReference type="Proteomes" id="UP000006514"/>
    </source>
</evidence>
<evidence type="ECO:0000256" key="1">
    <source>
        <dbReference type="SAM" id="MobiDB-lite"/>
    </source>
</evidence>
<reference evidence="3" key="1">
    <citation type="journal article" date="2012" name="Science">
        <title>The Paleozoic origin of enzymatic lignin decomposition reconstructed from 31 fungal genomes.</title>
        <authorList>
            <person name="Floudas D."/>
            <person name="Binder M."/>
            <person name="Riley R."/>
            <person name="Barry K."/>
            <person name="Blanchette R.A."/>
            <person name="Henrissat B."/>
            <person name="Martinez A.T."/>
            <person name="Otillar R."/>
            <person name="Spatafora J.W."/>
            <person name="Yadav J.S."/>
            <person name="Aerts A."/>
            <person name="Benoit I."/>
            <person name="Boyd A."/>
            <person name="Carlson A."/>
            <person name="Copeland A."/>
            <person name="Coutinho P.M."/>
            <person name="de Vries R.P."/>
            <person name="Ferreira P."/>
            <person name="Findley K."/>
            <person name="Foster B."/>
            <person name="Gaskell J."/>
            <person name="Glotzer D."/>
            <person name="Gorecki P."/>
            <person name="Heitman J."/>
            <person name="Hesse C."/>
            <person name="Hori C."/>
            <person name="Igarashi K."/>
            <person name="Jurgens J.A."/>
            <person name="Kallen N."/>
            <person name="Kersten P."/>
            <person name="Kohler A."/>
            <person name="Kuees U."/>
            <person name="Kumar T.K.A."/>
            <person name="Kuo A."/>
            <person name="LaButti K."/>
            <person name="Larrondo L.F."/>
            <person name="Lindquist E."/>
            <person name="Ling A."/>
            <person name="Lombard V."/>
            <person name="Lucas S."/>
            <person name="Lundell T."/>
            <person name="Martin R."/>
            <person name="McLaughlin D.J."/>
            <person name="Morgenstern I."/>
            <person name="Morin E."/>
            <person name="Murat C."/>
            <person name="Nagy L.G."/>
            <person name="Nolan M."/>
            <person name="Ohm R.A."/>
            <person name="Patyshakuliyeva A."/>
            <person name="Rokas A."/>
            <person name="Ruiz-Duenas F.J."/>
            <person name="Sabat G."/>
            <person name="Salamov A."/>
            <person name="Samejima M."/>
            <person name="Schmutz J."/>
            <person name="Slot J.C."/>
            <person name="St John F."/>
            <person name="Stenlid J."/>
            <person name="Sun H."/>
            <person name="Sun S."/>
            <person name="Syed K."/>
            <person name="Tsang A."/>
            <person name="Wiebenga A."/>
            <person name="Young D."/>
            <person name="Pisabarro A."/>
            <person name="Eastwood D.C."/>
            <person name="Martin F."/>
            <person name="Cullen D."/>
            <person name="Grigoriev I.V."/>
            <person name="Hibbett D.S."/>
        </authorList>
    </citation>
    <scope>NUCLEOTIDE SEQUENCE [LARGE SCALE GENOMIC DNA]</scope>
    <source>
        <strain evidence="3">TFB10046</strain>
    </source>
</reference>